<dbReference type="EMBL" id="JAIFZO010000002">
    <property type="protein sequence ID" value="MCX4232821.1"/>
    <property type="molecule type" value="Genomic_DNA"/>
</dbReference>
<evidence type="ECO:0000313" key="1">
    <source>
        <dbReference type="EMBL" id="MCX4232821.1"/>
    </source>
</evidence>
<dbReference type="Proteomes" id="UP001165590">
    <property type="component" value="Unassembled WGS sequence"/>
</dbReference>
<keyword evidence="2" id="KW-1185">Reference proteome</keyword>
<sequence>MSTQETVFKVLSARVSADGIVQVHRAVLAAETGSSARTIDRALKALREAGELETVTGGRFGAPTVYRLVGHSVPTSVPERAIHSAPQKSPQVAQRVTPLKKQRAMCTARCGYPLDKLLMEQGDDMHPWCELGVTSSHATQRQLRSAICQYETTEGITRTDDQRKAA</sequence>
<organism evidence="1 2">
    <name type="scientific">Streptomyces ortus</name>
    <dbReference type="NCBI Taxonomy" id="2867268"/>
    <lineage>
        <taxon>Bacteria</taxon>
        <taxon>Bacillati</taxon>
        <taxon>Actinomycetota</taxon>
        <taxon>Actinomycetes</taxon>
        <taxon>Kitasatosporales</taxon>
        <taxon>Streptomycetaceae</taxon>
        <taxon>Streptomyces</taxon>
    </lineage>
</organism>
<comment type="caution">
    <text evidence="1">The sequence shown here is derived from an EMBL/GenBank/DDBJ whole genome shotgun (WGS) entry which is preliminary data.</text>
</comment>
<proteinExistence type="predicted"/>
<name>A0ABT3UZR4_9ACTN</name>
<dbReference type="RefSeq" id="WP_267025828.1">
    <property type="nucleotide sequence ID" value="NZ_JAIFZO010000002.1"/>
</dbReference>
<accession>A0ABT3UZR4</accession>
<gene>
    <name evidence="1" type="ORF">K3769_08535</name>
</gene>
<protein>
    <submittedName>
        <fullName evidence="1">Uncharacterized protein</fullName>
    </submittedName>
</protein>
<evidence type="ECO:0000313" key="2">
    <source>
        <dbReference type="Proteomes" id="UP001165590"/>
    </source>
</evidence>
<reference evidence="1" key="1">
    <citation type="journal article" date="2022" name="bioRxiv">
        <title>Discovery and biosynthetic assessment of Streptomyces ortus sp nov. isolated from a deep-sea sponge.</title>
        <authorList>
            <person name="Williams S.E."/>
        </authorList>
    </citation>
    <scope>NUCLEOTIDE SEQUENCE</scope>
    <source>
        <strain evidence="1">A15ISP2-DRY2</strain>
    </source>
</reference>